<reference evidence="2" key="1">
    <citation type="submission" date="2022-10" db="EMBL/GenBank/DDBJ databases">
        <title>The complete genomes of actinobacterial strains from the NBC collection.</title>
        <authorList>
            <person name="Joergensen T.S."/>
            <person name="Alvarez Arevalo M."/>
            <person name="Sterndorff E.B."/>
            <person name="Faurdal D."/>
            <person name="Vuksanovic O."/>
            <person name="Mourched A.-S."/>
            <person name="Charusanti P."/>
            <person name="Shaw S."/>
            <person name="Blin K."/>
            <person name="Weber T."/>
        </authorList>
    </citation>
    <scope>NUCLEOTIDE SEQUENCE</scope>
    <source>
        <strain evidence="2">NBC_01436</strain>
    </source>
</reference>
<gene>
    <name evidence="2" type="ORF">OG367_14970</name>
</gene>
<sequence>MEKTRGRRRLKRVLITLAVVVGVLGAAVDGSFAWLWTSTDISTVGKARFGNALAVPPLAPSTVDKDGTRVFDLRMPTGRTEFRPGVATPTWGFNGGHLGPTLRAERGERMKVQVRNTLDEASSGAVRTRWRWRWARPCGSPCGSTGRAIRTPRTCTTAICCPMRTRG</sequence>
<protein>
    <submittedName>
        <fullName evidence="2">Multicopper oxidase domain-containing protein</fullName>
    </submittedName>
</protein>
<keyword evidence="3" id="KW-1185">Reference proteome</keyword>
<accession>A0ABZ1ZIR0</accession>
<evidence type="ECO:0000259" key="1">
    <source>
        <dbReference type="Pfam" id="PF07732"/>
    </source>
</evidence>
<evidence type="ECO:0000313" key="2">
    <source>
        <dbReference type="EMBL" id="WUX37462.1"/>
    </source>
</evidence>
<dbReference type="InterPro" id="IPR011707">
    <property type="entry name" value="Cu-oxidase-like_N"/>
</dbReference>
<dbReference type="InterPro" id="IPR008972">
    <property type="entry name" value="Cupredoxin"/>
</dbReference>
<organism evidence="2 3">
    <name type="scientific">Streptomyces anulatus</name>
    <name type="common">Streptomyces chrysomallus</name>
    <dbReference type="NCBI Taxonomy" id="1892"/>
    <lineage>
        <taxon>Bacteria</taxon>
        <taxon>Bacillati</taxon>
        <taxon>Actinomycetota</taxon>
        <taxon>Actinomycetes</taxon>
        <taxon>Kitasatosporales</taxon>
        <taxon>Streptomycetaceae</taxon>
        <taxon>Streptomyces</taxon>
    </lineage>
</organism>
<dbReference type="SUPFAM" id="SSF49503">
    <property type="entry name" value="Cupredoxins"/>
    <property type="match status" value="1"/>
</dbReference>
<dbReference type="Gene3D" id="2.60.40.420">
    <property type="entry name" value="Cupredoxins - blue copper proteins"/>
    <property type="match status" value="1"/>
</dbReference>
<dbReference type="EMBL" id="CP109491">
    <property type="protein sequence ID" value="WUX37462.1"/>
    <property type="molecule type" value="Genomic_DNA"/>
</dbReference>
<dbReference type="Proteomes" id="UP001431926">
    <property type="component" value="Chromosome"/>
</dbReference>
<feature type="domain" description="Plastocyanin-like" evidence="1">
    <location>
        <begin position="80"/>
        <end position="122"/>
    </location>
</feature>
<evidence type="ECO:0000313" key="3">
    <source>
        <dbReference type="Proteomes" id="UP001431926"/>
    </source>
</evidence>
<name>A0ABZ1ZIR0_STRAQ</name>
<dbReference type="Pfam" id="PF07732">
    <property type="entry name" value="Cu-oxidase_3"/>
    <property type="match status" value="1"/>
</dbReference>
<proteinExistence type="predicted"/>